<evidence type="ECO:0000256" key="1">
    <source>
        <dbReference type="ARBA" id="ARBA00009981"/>
    </source>
</evidence>
<evidence type="ECO:0000313" key="3">
    <source>
        <dbReference type="EMBL" id="QGT77712.1"/>
    </source>
</evidence>
<dbReference type="RefSeq" id="WP_156227666.1">
    <property type="nucleotide sequence ID" value="NZ_CP046415.1"/>
</dbReference>
<gene>
    <name evidence="3" type="ORF">GM160_01730</name>
</gene>
<keyword evidence="4" id="KW-1185">Reference proteome</keyword>
<protein>
    <recommendedName>
        <fullName evidence="2">Antitoxin</fullName>
    </recommendedName>
</protein>
<evidence type="ECO:0000256" key="2">
    <source>
        <dbReference type="RuleBase" id="RU362080"/>
    </source>
</evidence>
<sequence>MPSLVASISELKKNPIKVLDEAEGHPVRILDRDQTVFYCVPPDIYKQLVEMAEDQGLNAIADARLSGGQETVPVALRDL</sequence>
<dbReference type="EMBL" id="CP046415">
    <property type="protein sequence ID" value="QGT77712.1"/>
    <property type="molecule type" value="Genomic_DNA"/>
</dbReference>
<dbReference type="SUPFAM" id="SSF143120">
    <property type="entry name" value="YefM-like"/>
    <property type="match status" value="1"/>
</dbReference>
<accession>A0A6I6D8H1</accession>
<comment type="function">
    <text evidence="2">Antitoxin component of a type II toxin-antitoxin (TA) system.</text>
</comment>
<evidence type="ECO:0000313" key="4">
    <source>
        <dbReference type="Proteomes" id="UP000427716"/>
    </source>
</evidence>
<proteinExistence type="inferred from homology"/>
<dbReference type="KEGG" id="ghl:GM160_01730"/>
<dbReference type="InterPro" id="IPR036165">
    <property type="entry name" value="YefM-like_sf"/>
</dbReference>
<reference evidence="3 4" key="1">
    <citation type="submission" date="2019-11" db="EMBL/GenBank/DDBJ databases">
        <authorList>
            <person name="Zhang J."/>
            <person name="Sun C."/>
        </authorList>
    </citation>
    <scope>NUCLEOTIDE SEQUENCE [LARGE SCALE GENOMIC DNA]</scope>
    <source>
        <strain evidence="4">sp2</strain>
    </source>
</reference>
<comment type="similarity">
    <text evidence="1 2">Belongs to the phD/YefM antitoxin family.</text>
</comment>
<name>A0A6I6D8H1_9GAMM</name>
<organism evidence="3 4">
    <name type="scientific">Guyparkeria halophila</name>
    <dbReference type="NCBI Taxonomy" id="47960"/>
    <lineage>
        <taxon>Bacteria</taxon>
        <taxon>Pseudomonadati</taxon>
        <taxon>Pseudomonadota</taxon>
        <taxon>Gammaproteobacteria</taxon>
        <taxon>Chromatiales</taxon>
        <taxon>Thioalkalibacteraceae</taxon>
        <taxon>Guyparkeria</taxon>
    </lineage>
</organism>
<dbReference type="Proteomes" id="UP000427716">
    <property type="component" value="Chromosome"/>
</dbReference>
<dbReference type="AlphaFoldDB" id="A0A6I6D8H1"/>
<dbReference type="Pfam" id="PF02604">
    <property type="entry name" value="PhdYeFM_antitox"/>
    <property type="match status" value="1"/>
</dbReference>
<dbReference type="InterPro" id="IPR006442">
    <property type="entry name" value="Antitoxin_Phd/YefM"/>
</dbReference>